<dbReference type="RefSeq" id="XP_007772304.1">
    <property type="nucleotide sequence ID" value="XM_007774114.1"/>
</dbReference>
<dbReference type="AlphaFoldDB" id="A0A5M3MG59"/>
<dbReference type="PANTHER" id="PTHR35393">
    <property type="entry name" value="CHROMOSOME 1, WHOLE GENOME SHOTGUN SEQUENCE"/>
    <property type="match status" value="1"/>
</dbReference>
<dbReference type="GeneID" id="19205893"/>
<reference evidence="5" key="1">
    <citation type="journal article" date="2012" name="Science">
        <title>The Paleozoic origin of enzymatic lignin decomposition reconstructed from 31 fungal genomes.</title>
        <authorList>
            <person name="Floudas D."/>
            <person name="Binder M."/>
            <person name="Riley R."/>
            <person name="Barry K."/>
            <person name="Blanchette R.A."/>
            <person name="Henrissat B."/>
            <person name="Martinez A.T."/>
            <person name="Otillar R."/>
            <person name="Spatafora J.W."/>
            <person name="Yadav J.S."/>
            <person name="Aerts A."/>
            <person name="Benoit I."/>
            <person name="Boyd A."/>
            <person name="Carlson A."/>
            <person name="Copeland A."/>
            <person name="Coutinho P.M."/>
            <person name="de Vries R.P."/>
            <person name="Ferreira P."/>
            <person name="Findley K."/>
            <person name="Foster B."/>
            <person name="Gaskell J."/>
            <person name="Glotzer D."/>
            <person name="Gorecki P."/>
            <person name="Heitman J."/>
            <person name="Hesse C."/>
            <person name="Hori C."/>
            <person name="Igarashi K."/>
            <person name="Jurgens J.A."/>
            <person name="Kallen N."/>
            <person name="Kersten P."/>
            <person name="Kohler A."/>
            <person name="Kuees U."/>
            <person name="Kumar T.K.A."/>
            <person name="Kuo A."/>
            <person name="LaButti K."/>
            <person name="Larrondo L.F."/>
            <person name="Lindquist E."/>
            <person name="Ling A."/>
            <person name="Lombard V."/>
            <person name="Lucas S."/>
            <person name="Lundell T."/>
            <person name="Martin R."/>
            <person name="McLaughlin D.J."/>
            <person name="Morgenstern I."/>
            <person name="Morin E."/>
            <person name="Murat C."/>
            <person name="Nagy L.G."/>
            <person name="Nolan M."/>
            <person name="Ohm R.A."/>
            <person name="Patyshakuliyeva A."/>
            <person name="Rokas A."/>
            <person name="Ruiz-Duenas F.J."/>
            <person name="Sabat G."/>
            <person name="Salamov A."/>
            <person name="Samejima M."/>
            <person name="Schmutz J."/>
            <person name="Slot J.C."/>
            <person name="St John F."/>
            <person name="Stenlid J."/>
            <person name="Sun H."/>
            <person name="Sun S."/>
            <person name="Syed K."/>
            <person name="Tsang A."/>
            <person name="Wiebenga A."/>
            <person name="Young D."/>
            <person name="Pisabarro A."/>
            <person name="Eastwood D.C."/>
            <person name="Martin F."/>
            <person name="Cullen D."/>
            <person name="Grigoriev I.V."/>
            <person name="Hibbett D.S."/>
        </authorList>
    </citation>
    <scope>NUCLEOTIDE SEQUENCE [LARGE SCALE GENOMIC DNA]</scope>
    <source>
        <strain evidence="5">RWD-64-598 SS2</strain>
    </source>
</reference>
<evidence type="ECO:0000313" key="5">
    <source>
        <dbReference type="Proteomes" id="UP000053558"/>
    </source>
</evidence>
<keyword evidence="2" id="KW-0472">Membrane</keyword>
<feature type="region of interest" description="Disordered" evidence="1">
    <location>
        <begin position="181"/>
        <end position="249"/>
    </location>
</feature>
<proteinExistence type="predicted"/>
<keyword evidence="2" id="KW-1133">Transmembrane helix</keyword>
<dbReference type="KEGG" id="cput:CONPUDRAFT_167999"/>
<keyword evidence="2" id="KW-0812">Transmembrane</keyword>
<comment type="caution">
    <text evidence="4">The sequence shown here is derived from an EMBL/GenBank/DDBJ whole genome shotgun (WGS) entry which is preliminary data.</text>
</comment>
<evidence type="ECO:0000259" key="3">
    <source>
        <dbReference type="Pfam" id="PF24840"/>
    </source>
</evidence>
<accession>A0A5M3MG59</accession>
<feature type="compositionally biased region" description="Basic and acidic residues" evidence="1">
    <location>
        <begin position="238"/>
        <end position="249"/>
    </location>
</feature>
<dbReference type="InterPro" id="IPR057514">
    <property type="entry name" value="NTF2_SigF"/>
</dbReference>
<organism evidence="4 5">
    <name type="scientific">Coniophora puteana (strain RWD-64-598)</name>
    <name type="common">Brown rot fungus</name>
    <dbReference type="NCBI Taxonomy" id="741705"/>
    <lineage>
        <taxon>Eukaryota</taxon>
        <taxon>Fungi</taxon>
        <taxon>Dikarya</taxon>
        <taxon>Basidiomycota</taxon>
        <taxon>Agaricomycotina</taxon>
        <taxon>Agaricomycetes</taxon>
        <taxon>Agaricomycetidae</taxon>
        <taxon>Boletales</taxon>
        <taxon>Coniophorineae</taxon>
        <taxon>Coniophoraceae</taxon>
        <taxon>Coniophora</taxon>
    </lineage>
</organism>
<keyword evidence="5" id="KW-1185">Reference proteome</keyword>
<name>A0A5M3MG59_CONPW</name>
<dbReference type="Proteomes" id="UP000053558">
    <property type="component" value="Unassembled WGS sequence"/>
</dbReference>
<evidence type="ECO:0000256" key="2">
    <source>
        <dbReference type="SAM" id="Phobius"/>
    </source>
</evidence>
<dbReference type="EMBL" id="JH711583">
    <property type="protein sequence ID" value="EIW78037.1"/>
    <property type="molecule type" value="Genomic_DNA"/>
</dbReference>
<evidence type="ECO:0000256" key="1">
    <source>
        <dbReference type="SAM" id="MobiDB-lite"/>
    </source>
</evidence>
<sequence length="249" mass="27759">MQDPAKEVSHVIELLSTSRSPYITRQTVEKFYTEDASFRHPFVAVESSATSRERLIGIFDWYCTIAETSSSKFHSCTFDEHNQLVYVDVSQTVSIHYSPFSPTSCRTVIRMNLQKRDGKFRIKDQEDFFHPSDALASIVPPLAPLVHILLAISAIIMGYCAILSAWLRGTIRVIVGMASNAPRGRSETPTHPNGGGRKSRHASETESSYWNGKIDESGSGRRSRKGSRTASGDSSGEANEREMKLPRQC</sequence>
<feature type="transmembrane region" description="Helical" evidence="2">
    <location>
        <begin position="145"/>
        <end position="167"/>
    </location>
</feature>
<evidence type="ECO:0000313" key="4">
    <source>
        <dbReference type="EMBL" id="EIW78037.1"/>
    </source>
</evidence>
<dbReference type="OrthoDB" id="2344312at2759"/>
<dbReference type="PANTHER" id="PTHR35393:SF1">
    <property type="entry name" value="SNOAL-LIKE DOMAIN-CONTAINING PROTEIN"/>
    <property type="match status" value="1"/>
</dbReference>
<protein>
    <recommendedName>
        <fullName evidence="3">SigF-like NTF2-like domain-containing protein</fullName>
    </recommendedName>
</protein>
<dbReference type="Pfam" id="PF24840">
    <property type="entry name" value="NTF2_SigF"/>
    <property type="match status" value="1"/>
</dbReference>
<gene>
    <name evidence="4" type="ORF">CONPUDRAFT_167999</name>
</gene>
<dbReference type="OMA" id="CEPDDAR"/>
<feature type="domain" description="SigF-like NTF2-like" evidence="3">
    <location>
        <begin position="1"/>
        <end position="166"/>
    </location>
</feature>